<dbReference type="InterPro" id="IPR019734">
    <property type="entry name" value="TPR_rpt"/>
</dbReference>
<feature type="repeat" description="TPR" evidence="2">
    <location>
        <begin position="877"/>
        <end position="910"/>
    </location>
</feature>
<accession>A0A1B8GWY0</accession>
<feature type="domain" description="Fungal STAND N-terminal Goodbye" evidence="3">
    <location>
        <begin position="11"/>
        <end position="131"/>
    </location>
</feature>
<dbReference type="Proteomes" id="UP000091956">
    <property type="component" value="Unassembled WGS sequence"/>
</dbReference>
<dbReference type="Pfam" id="PF13181">
    <property type="entry name" value="TPR_8"/>
    <property type="match status" value="1"/>
</dbReference>
<feature type="domain" description="Nephrocystin 3-like N-terminal" evidence="4">
    <location>
        <begin position="267"/>
        <end position="433"/>
    </location>
</feature>
<dbReference type="SUPFAM" id="SSF57903">
    <property type="entry name" value="FYVE/PHD zinc finger"/>
    <property type="match status" value="1"/>
</dbReference>
<dbReference type="SUPFAM" id="SSF48452">
    <property type="entry name" value="TPR-like"/>
    <property type="match status" value="2"/>
</dbReference>
<dbReference type="Gene3D" id="3.40.50.300">
    <property type="entry name" value="P-loop containing nucleotide triphosphate hydrolases"/>
    <property type="match status" value="1"/>
</dbReference>
<keyword evidence="2" id="KW-0802">TPR repeat</keyword>
<dbReference type="PROSITE" id="PS50005">
    <property type="entry name" value="TPR"/>
    <property type="match status" value="1"/>
</dbReference>
<dbReference type="SUPFAM" id="SSF52540">
    <property type="entry name" value="P-loop containing nucleoside triphosphate hydrolases"/>
    <property type="match status" value="1"/>
</dbReference>
<dbReference type="Pfam" id="PF17109">
    <property type="entry name" value="Goodbye"/>
    <property type="match status" value="1"/>
</dbReference>
<evidence type="ECO:0000259" key="3">
    <source>
        <dbReference type="Pfam" id="PF17109"/>
    </source>
</evidence>
<dbReference type="PANTHER" id="PTHR10039:SF17">
    <property type="entry name" value="FUNGAL STAND N-TERMINAL GOODBYE DOMAIN-CONTAINING PROTEIN-RELATED"/>
    <property type="match status" value="1"/>
</dbReference>
<dbReference type="InterPro" id="IPR011990">
    <property type="entry name" value="TPR-like_helical_dom_sf"/>
</dbReference>
<dbReference type="Gene3D" id="1.25.40.10">
    <property type="entry name" value="Tetratricopeptide repeat domain"/>
    <property type="match status" value="1"/>
</dbReference>
<protein>
    <submittedName>
        <fullName evidence="5">Uncharacterized protein</fullName>
    </submittedName>
</protein>
<dbReference type="InterPro" id="IPR031350">
    <property type="entry name" value="Goodbye_dom"/>
</dbReference>
<dbReference type="InterPro" id="IPR027417">
    <property type="entry name" value="P-loop_NTPase"/>
</dbReference>
<dbReference type="SMART" id="SM00028">
    <property type="entry name" value="TPR"/>
    <property type="match status" value="3"/>
</dbReference>
<dbReference type="EMBL" id="KV460209">
    <property type="protein sequence ID" value="OBU00336.2"/>
    <property type="molecule type" value="Genomic_DNA"/>
</dbReference>
<dbReference type="Pfam" id="PF24883">
    <property type="entry name" value="NPHP3_N"/>
    <property type="match status" value="1"/>
</dbReference>
<dbReference type="RefSeq" id="XP_059320026.1">
    <property type="nucleotide sequence ID" value="XM_059463371.1"/>
</dbReference>
<reference evidence="5 6" key="1">
    <citation type="submission" date="2016-03" db="EMBL/GenBank/DDBJ databases">
        <title>Comparative genomics of Pseudogymnoascus destructans, the fungus causing white-nose syndrome of bats.</title>
        <authorList>
            <person name="Palmer J.M."/>
            <person name="Drees K.P."/>
            <person name="Foster J.T."/>
            <person name="Lindner D.L."/>
        </authorList>
    </citation>
    <scope>NUCLEOTIDE SEQUENCE [LARGE SCALE GENOMIC DNA]</scope>
    <source>
        <strain evidence="5 6">UAMH 10579</strain>
    </source>
</reference>
<name>A0A1B8GWY0_9PEZI</name>
<dbReference type="InterPro" id="IPR011011">
    <property type="entry name" value="Znf_FYVE_PHD"/>
</dbReference>
<evidence type="ECO:0000313" key="5">
    <source>
        <dbReference type="EMBL" id="OBU00336.2"/>
    </source>
</evidence>
<dbReference type="GeneID" id="28834935"/>
<gene>
    <name evidence="5" type="ORF">VE01_01549</name>
</gene>
<dbReference type="PANTHER" id="PTHR10039">
    <property type="entry name" value="AMELOGENIN"/>
    <property type="match status" value="1"/>
</dbReference>
<reference evidence="6" key="2">
    <citation type="journal article" date="2018" name="Nat. Commun.">
        <title>Extreme sensitivity to ultraviolet light in the fungal pathogen causing white-nose syndrome of bats.</title>
        <authorList>
            <person name="Palmer J.M."/>
            <person name="Drees K.P."/>
            <person name="Foster J.T."/>
            <person name="Lindner D.L."/>
        </authorList>
    </citation>
    <scope>NUCLEOTIDE SEQUENCE [LARGE SCALE GENOMIC DNA]</scope>
    <source>
        <strain evidence="6">UAMH 10579</strain>
    </source>
</reference>
<organism evidence="5 6">
    <name type="scientific">Pseudogymnoascus verrucosus</name>
    <dbReference type="NCBI Taxonomy" id="342668"/>
    <lineage>
        <taxon>Eukaryota</taxon>
        <taxon>Fungi</taxon>
        <taxon>Dikarya</taxon>
        <taxon>Ascomycota</taxon>
        <taxon>Pezizomycotina</taxon>
        <taxon>Leotiomycetes</taxon>
        <taxon>Thelebolales</taxon>
        <taxon>Thelebolaceae</taxon>
        <taxon>Pseudogymnoascus</taxon>
    </lineage>
</organism>
<proteinExistence type="predicted"/>
<evidence type="ECO:0000313" key="6">
    <source>
        <dbReference type="Proteomes" id="UP000091956"/>
    </source>
</evidence>
<evidence type="ECO:0000259" key="4">
    <source>
        <dbReference type="Pfam" id="PF24883"/>
    </source>
</evidence>
<keyword evidence="6" id="KW-1185">Reference proteome</keyword>
<sequence>MAEPNQVPKIWEAAIRRYEDVTNKKLDGPSIRSLTTVTELRDAIEDQNKVFADFRQKRHGLYAALSAAMGPIELVGAAAGEAASMAFPPSIFVFAAVQYLIGAAKGVSEKYDAIVEVLETLKDFTVRLETYAHHLMSRGLGGKMAEILAVILEILAISQKEMKRGRLVSFGKSLIGATDEGKEAMQKLSKLFDSEKAIVGAETLSEVKGIAIAVDKLHIDVSNLANSQSTHAAQDQNPLRKIRDILDPSGRPDEMYHTFKRNRVSETGAWIRDEPNFKAWIGGEKPILWISGNPGAGKSYIATNVITDLVAAYPKRHEDTSTVSIGYFFFKDDNPRTRSFHQGLRDIAYMISQGDQAYARHILATCDTPEDVSSLYKVWQRLFISFFKDNDTTQPPRRKIFIVLDGLDEAFQEERAEFLELAKDIGQSSQIQLVMFGRLQVMDDIEQYLDMPDVPTIHVTAETNSQDIRRYIRSTISKAVYLRKSSKVLLNEIITQLSKKAQGMFTWVNLIFTDILKMRGEGVIRKALQEAPRGLYKMIRHVLEGYSISLRESPDVLHDFNEILIWVAVAARPLKLAEINSVLKWRSDSGEGMIGLERSLRTQFASFFTLIRQDGLSTADLQKLQHGAETSSIDEDGKLCSQSASEDEYWDEPADESDSDPLTTEVTFSHASFGDFFHDENEGPVSGGQNTLPAGVDIRNARVRVFCACLDIMSCEPGSPKEPVALELRSYVASVWLELLRKIDITKTSEEEKKAIAHGLMSVLTRSPGLADVNWNTQLTSRDSLDLLKLWLESSPVPEIKEWYSLATAENDADLISNVIRRIGKRWLATSSGDWLLDARAVAGFMAFRSGEEPKPGLVSDETILKCANWLSLDQDALWHLRLGATLRDLGHYTQALEHLETSTSLAPKEEQWPIRHSKSWLYMEMCKYNTAVELDVEMYQELEALHKEQDANESKKWDIDLHKVCHRLAICYRELKNEDQEIAYLEKATSYDMRCYLCLRKLITLLWFRQNFDKITATLTRMDVQLPDKEYTGLIEALLTGIWTQDEEDFKYIAVAALYSQKLEWLLTAYNTAIQTAKKEHRTVVAVSLELSIAVIYDKGINRHDEGAEIYKRILDIYGDTRIDLMLVRSLVNAKCYLGSYLIWKAIEDDGPLSEAGQEYGRQLEDLVQRKLRLVVDDNVPSYADRELDMDLYEKNLIKSSVAFMGHSICYLYLGNYYKLVGRMDDAMTQYAEVVKGCLEILDNDDAADDFVAFSVLFQVVASAIGPEEAVDIFYLSWANRVMLAQLWAKRTDIITTEHEGSKSTIQIRLAPSNNMSRAESEKDEKKIEETSISPQTLSWTVEEVECLGCWNDFKPGQWEKHYVCYHCMYGFCIDCYTKLRNNTYEGPVCSPRHDWYEVPAPSEELMKNWQVGKLFLRGEWVDMDVWKDSLRKRFLEK</sequence>
<dbReference type="InterPro" id="IPR056884">
    <property type="entry name" value="NPHP3-like_N"/>
</dbReference>
<evidence type="ECO:0000256" key="2">
    <source>
        <dbReference type="PROSITE-ProRule" id="PRU00339"/>
    </source>
</evidence>
<keyword evidence="1" id="KW-0677">Repeat</keyword>
<evidence type="ECO:0000256" key="1">
    <source>
        <dbReference type="ARBA" id="ARBA00022737"/>
    </source>
</evidence>